<feature type="compositionally biased region" description="Low complexity" evidence="1">
    <location>
        <begin position="72"/>
        <end position="82"/>
    </location>
</feature>
<accession>A0ABP6EPS1</accession>
<name>A0ABP6EPS1_9ACTN</name>
<keyword evidence="3" id="KW-1185">Reference proteome</keyword>
<evidence type="ECO:0000313" key="3">
    <source>
        <dbReference type="Proteomes" id="UP001500994"/>
    </source>
</evidence>
<dbReference type="Proteomes" id="UP001500994">
    <property type="component" value="Unassembled WGS sequence"/>
</dbReference>
<feature type="compositionally biased region" description="Low complexity" evidence="1">
    <location>
        <begin position="1"/>
        <end position="20"/>
    </location>
</feature>
<feature type="region of interest" description="Disordered" evidence="1">
    <location>
        <begin position="1"/>
        <end position="31"/>
    </location>
</feature>
<organism evidence="2 3">
    <name type="scientific">Streptomyces lunalinharesii</name>
    <dbReference type="NCBI Taxonomy" id="333384"/>
    <lineage>
        <taxon>Bacteria</taxon>
        <taxon>Bacillati</taxon>
        <taxon>Actinomycetota</taxon>
        <taxon>Actinomycetes</taxon>
        <taxon>Kitasatosporales</taxon>
        <taxon>Streptomycetaceae</taxon>
        <taxon>Streptomyces</taxon>
    </lineage>
</organism>
<comment type="caution">
    <text evidence="2">The sequence shown here is derived from an EMBL/GenBank/DDBJ whole genome shotgun (WGS) entry which is preliminary data.</text>
</comment>
<evidence type="ECO:0000256" key="1">
    <source>
        <dbReference type="SAM" id="MobiDB-lite"/>
    </source>
</evidence>
<feature type="compositionally biased region" description="Gly residues" evidence="1">
    <location>
        <begin position="96"/>
        <end position="108"/>
    </location>
</feature>
<protein>
    <submittedName>
        <fullName evidence="2">Uncharacterized protein</fullName>
    </submittedName>
</protein>
<evidence type="ECO:0000313" key="2">
    <source>
        <dbReference type="EMBL" id="GAA2673729.1"/>
    </source>
</evidence>
<gene>
    <name evidence="2" type="ORF">GCM10009864_50580</name>
</gene>
<reference evidence="3" key="1">
    <citation type="journal article" date="2019" name="Int. J. Syst. Evol. Microbiol.">
        <title>The Global Catalogue of Microorganisms (GCM) 10K type strain sequencing project: providing services to taxonomists for standard genome sequencing and annotation.</title>
        <authorList>
            <consortium name="The Broad Institute Genomics Platform"/>
            <consortium name="The Broad Institute Genome Sequencing Center for Infectious Disease"/>
            <person name="Wu L."/>
            <person name="Ma J."/>
        </authorList>
    </citation>
    <scope>NUCLEOTIDE SEQUENCE [LARGE SCALE GENOMIC DNA]</scope>
    <source>
        <strain evidence="3">JCM 16374</strain>
    </source>
</reference>
<feature type="compositionally biased region" description="Basic residues" evidence="1">
    <location>
        <begin position="151"/>
        <end position="163"/>
    </location>
</feature>
<proteinExistence type="predicted"/>
<sequence>MRQPARAAAAFDAARPGTARSPHEGGYADVVSHTELERLARIRIQMTGETLERALAVLRGDTTDTAPEPLIGTGSTTGTESGAGAGNQARTTDGTDGSGAESGSGAGSGSEVEPRAGDGHGAPPKLRSVPALDPGVTSASGPAPQAEPTHRAPRPRRRHLRGL</sequence>
<feature type="region of interest" description="Disordered" evidence="1">
    <location>
        <begin position="58"/>
        <end position="163"/>
    </location>
</feature>
<dbReference type="EMBL" id="BAAARK010000018">
    <property type="protein sequence ID" value="GAA2673729.1"/>
    <property type="molecule type" value="Genomic_DNA"/>
</dbReference>